<dbReference type="Pfam" id="PF06585">
    <property type="entry name" value="JHBP"/>
    <property type="match status" value="1"/>
</dbReference>
<dbReference type="Proteomes" id="UP001378592">
    <property type="component" value="Unassembled WGS sequence"/>
</dbReference>
<sequence length="89" mass="10603">MITVKGKEYFNVTHFFMEVYSIGKIDFKFDNLFNGDKRLGSPTLQLINDNWQQVWEELLPVFVEVFGNLYTQLAKRVFDRIPFNEIFSD</sequence>
<protein>
    <submittedName>
        <fullName evidence="1">Uncharacterized protein</fullName>
    </submittedName>
</protein>
<accession>A0AAN9VJW7</accession>
<keyword evidence="2" id="KW-1185">Reference proteome</keyword>
<dbReference type="GO" id="GO:0005615">
    <property type="term" value="C:extracellular space"/>
    <property type="evidence" value="ECO:0007669"/>
    <property type="project" value="TreeGrafter"/>
</dbReference>
<gene>
    <name evidence="1" type="ORF">R5R35_003271</name>
</gene>
<comment type="caution">
    <text evidence="1">The sequence shown here is derived from an EMBL/GenBank/DDBJ whole genome shotgun (WGS) entry which is preliminary data.</text>
</comment>
<evidence type="ECO:0000313" key="1">
    <source>
        <dbReference type="EMBL" id="KAK7866344.1"/>
    </source>
</evidence>
<dbReference type="PANTHER" id="PTHR11008">
    <property type="entry name" value="PROTEIN TAKEOUT-LIKE PROTEIN"/>
    <property type="match status" value="1"/>
</dbReference>
<name>A0AAN9VJW7_9ORTH</name>
<evidence type="ECO:0000313" key="2">
    <source>
        <dbReference type="Proteomes" id="UP001378592"/>
    </source>
</evidence>
<dbReference type="PANTHER" id="PTHR11008:SF32">
    <property type="entry name" value="CIRCADIAN CLOCK-CONTROLLED PROTEIN DAYWAKE-RELATED"/>
    <property type="match status" value="1"/>
</dbReference>
<organism evidence="1 2">
    <name type="scientific">Gryllus longicercus</name>
    <dbReference type="NCBI Taxonomy" id="2509291"/>
    <lineage>
        <taxon>Eukaryota</taxon>
        <taxon>Metazoa</taxon>
        <taxon>Ecdysozoa</taxon>
        <taxon>Arthropoda</taxon>
        <taxon>Hexapoda</taxon>
        <taxon>Insecta</taxon>
        <taxon>Pterygota</taxon>
        <taxon>Neoptera</taxon>
        <taxon>Polyneoptera</taxon>
        <taxon>Orthoptera</taxon>
        <taxon>Ensifera</taxon>
        <taxon>Gryllidea</taxon>
        <taxon>Grylloidea</taxon>
        <taxon>Gryllidae</taxon>
        <taxon>Gryllinae</taxon>
        <taxon>Gryllus</taxon>
    </lineage>
</organism>
<dbReference type="EMBL" id="JAZDUA010000149">
    <property type="protein sequence ID" value="KAK7866344.1"/>
    <property type="molecule type" value="Genomic_DNA"/>
</dbReference>
<dbReference type="Gene3D" id="3.15.10.30">
    <property type="entry name" value="Haemolymph juvenile hormone binding protein"/>
    <property type="match status" value="1"/>
</dbReference>
<proteinExistence type="predicted"/>
<reference evidence="1 2" key="1">
    <citation type="submission" date="2024-03" db="EMBL/GenBank/DDBJ databases">
        <title>The genome assembly and annotation of the cricket Gryllus longicercus Weissman &amp; Gray.</title>
        <authorList>
            <person name="Szrajer S."/>
            <person name="Gray D."/>
            <person name="Ylla G."/>
        </authorList>
    </citation>
    <scope>NUCLEOTIDE SEQUENCE [LARGE SCALE GENOMIC DNA]</scope>
    <source>
        <strain evidence="1">DAG 2021-001</strain>
        <tissue evidence="1">Whole body minus gut</tissue>
    </source>
</reference>
<dbReference type="AlphaFoldDB" id="A0AAN9VJW7"/>
<dbReference type="InterPro" id="IPR010562">
    <property type="entry name" value="Haemolymph_juvenile_hormone-bd"/>
</dbReference>
<dbReference type="InterPro" id="IPR038606">
    <property type="entry name" value="To_sf"/>
</dbReference>